<protein>
    <submittedName>
        <fullName evidence="5">Acetylornithine deacetylase/succinyl-diaminopimelate desuccinylase-like protein</fullName>
    </submittedName>
</protein>
<dbReference type="Pfam" id="PF01546">
    <property type="entry name" value="Peptidase_M20"/>
    <property type="match status" value="1"/>
</dbReference>
<dbReference type="PANTHER" id="PTHR43270">
    <property type="entry name" value="BETA-ALA-HIS DIPEPTIDASE"/>
    <property type="match status" value="1"/>
</dbReference>
<dbReference type="PANTHER" id="PTHR43270:SF8">
    <property type="entry name" value="DI- AND TRIPEPTIDASE DUG2-RELATED"/>
    <property type="match status" value="1"/>
</dbReference>
<evidence type="ECO:0000313" key="5">
    <source>
        <dbReference type="EMBL" id="GAN36275.1"/>
    </source>
</evidence>
<dbReference type="InterPro" id="IPR051458">
    <property type="entry name" value="Cyt/Met_Dipeptidase"/>
</dbReference>
<proteinExistence type="predicted"/>
<sequence>MTIPMQDFLTRYLQFHSVSLAEENEIPETAEFLRTQFTKLGATTSRILHTDRTNPAVYAVFPAQTADAPTILFYNHYDVQPAEPLALWQSDPFQLKMTDTHLYARGINDDKGELAARLAALQRLQAQGSLPCTIKFLVEGAEEQGSPNLDYLLAQYADLLAADFCLWESGGRNEQGKFQISLGVKGGVAFQLSVKTADFDLHSSLGAITENPAWRLVQALATLKNAKDEITIPHFLDVVKPLTATQKLLIQDAAFDYAAFAKNYGITRPATVPADDIKAALYNRPSMTINGLSSGYEGPGIGKTILPHTALAKLDLRLVPDQTPAETVRLVKEALTAGGYDDVMVSDFLGEPPFRTDPDDPRVQTALQLARTTYGDDDVQVELNSPGSGPMKYFYDINHAPIISCGIGNAHSAAHGPNENVVIADYLGFIDYLTQLVPQLAKTKTAN</sequence>
<dbReference type="GO" id="GO:0046872">
    <property type="term" value="F:metal ion binding"/>
    <property type="evidence" value="ECO:0007669"/>
    <property type="project" value="UniProtKB-KW"/>
</dbReference>
<organism evidence="5 6">
    <name type="scientific">Lacticaseibacillus paracasei NRIC 0644</name>
    <dbReference type="NCBI Taxonomy" id="1435038"/>
    <lineage>
        <taxon>Bacteria</taxon>
        <taxon>Bacillati</taxon>
        <taxon>Bacillota</taxon>
        <taxon>Bacilli</taxon>
        <taxon>Lactobacillales</taxon>
        <taxon>Lactobacillaceae</taxon>
        <taxon>Lacticaseibacillus</taxon>
    </lineage>
</organism>
<dbReference type="Pfam" id="PF07687">
    <property type="entry name" value="M20_dimer"/>
    <property type="match status" value="1"/>
</dbReference>
<dbReference type="SUPFAM" id="SSF53187">
    <property type="entry name" value="Zn-dependent exopeptidases"/>
    <property type="match status" value="1"/>
</dbReference>
<name>A0A0C9NWG6_LACPA</name>
<dbReference type="AlphaFoldDB" id="A0A0C9NWG6"/>
<keyword evidence="2" id="KW-0479">Metal-binding</keyword>
<dbReference type="GO" id="GO:0005829">
    <property type="term" value="C:cytosol"/>
    <property type="evidence" value="ECO:0007669"/>
    <property type="project" value="TreeGrafter"/>
</dbReference>
<reference evidence="6" key="1">
    <citation type="submission" date="2014-05" db="EMBL/GenBank/DDBJ databases">
        <title>Whole genome sequencing of Lactobacillus casei NRIC0644.</title>
        <authorList>
            <person name="Atarashi H."/>
            <person name="Yoshida Y."/>
            <person name="Fujimura S."/>
            <person name="Tanaka N."/>
            <person name="Shiwa Y."/>
            <person name="Yoshikawa H."/>
            <person name="Okada S."/>
            <person name="Nakagawa J."/>
        </authorList>
    </citation>
    <scope>NUCLEOTIDE SEQUENCE [LARGE SCALE GENOMIC DNA]</scope>
    <source>
        <strain evidence="6">NRIC0644</strain>
    </source>
</reference>
<dbReference type="GO" id="GO:0008233">
    <property type="term" value="F:peptidase activity"/>
    <property type="evidence" value="ECO:0007669"/>
    <property type="project" value="UniProtKB-KW"/>
</dbReference>
<comment type="caution">
    <text evidence="5">The sequence shown here is derived from an EMBL/GenBank/DDBJ whole genome shotgun (WGS) entry which is preliminary data.</text>
</comment>
<dbReference type="GO" id="GO:0006508">
    <property type="term" value="P:proteolysis"/>
    <property type="evidence" value="ECO:0007669"/>
    <property type="project" value="UniProtKB-KW"/>
</dbReference>
<dbReference type="GO" id="GO:0009014">
    <property type="term" value="F:succinyl-diaminopimelate desuccinylase activity"/>
    <property type="evidence" value="ECO:0007669"/>
    <property type="project" value="TreeGrafter"/>
</dbReference>
<keyword evidence="3" id="KW-0378">Hydrolase</keyword>
<dbReference type="Gene3D" id="3.30.70.360">
    <property type="match status" value="1"/>
</dbReference>
<gene>
    <name evidence="5" type="ORF">LC0644_0864</name>
</gene>
<dbReference type="EMBL" id="BAYM01000061">
    <property type="protein sequence ID" value="GAN36275.1"/>
    <property type="molecule type" value="Genomic_DNA"/>
</dbReference>
<keyword evidence="1" id="KW-0645">Protease</keyword>
<dbReference type="Gene3D" id="3.40.630.10">
    <property type="entry name" value="Zn peptidases"/>
    <property type="match status" value="1"/>
</dbReference>
<evidence type="ECO:0000259" key="4">
    <source>
        <dbReference type="Pfam" id="PF07687"/>
    </source>
</evidence>
<dbReference type="Proteomes" id="UP000032552">
    <property type="component" value="Unassembled WGS sequence"/>
</dbReference>
<accession>A0A0C9NWG6</accession>
<dbReference type="InterPro" id="IPR011650">
    <property type="entry name" value="Peptidase_M20_dimer"/>
</dbReference>
<dbReference type="InterPro" id="IPR002933">
    <property type="entry name" value="Peptidase_M20"/>
</dbReference>
<feature type="domain" description="Peptidase M20 dimerisation" evidence="4">
    <location>
        <begin position="196"/>
        <end position="338"/>
    </location>
</feature>
<dbReference type="RefSeq" id="WP_045625540.1">
    <property type="nucleotide sequence ID" value="NZ_BAYM01000061.1"/>
</dbReference>
<dbReference type="CDD" id="cd05681">
    <property type="entry name" value="M20_dipept_Sso-CP2"/>
    <property type="match status" value="1"/>
</dbReference>
<evidence type="ECO:0000313" key="6">
    <source>
        <dbReference type="Proteomes" id="UP000032552"/>
    </source>
</evidence>
<evidence type="ECO:0000256" key="2">
    <source>
        <dbReference type="ARBA" id="ARBA00022723"/>
    </source>
</evidence>
<evidence type="ECO:0000256" key="3">
    <source>
        <dbReference type="ARBA" id="ARBA00022801"/>
    </source>
</evidence>
<dbReference type="GO" id="GO:0009089">
    <property type="term" value="P:lysine biosynthetic process via diaminopimelate"/>
    <property type="evidence" value="ECO:0007669"/>
    <property type="project" value="TreeGrafter"/>
</dbReference>
<evidence type="ECO:0000256" key="1">
    <source>
        <dbReference type="ARBA" id="ARBA00022670"/>
    </source>
</evidence>